<dbReference type="OrthoDB" id="5959358at2"/>
<protein>
    <recommendedName>
        <fullName evidence="4">Polymer-forming cytoskeletal protein</fullName>
    </recommendedName>
</protein>
<keyword evidence="1" id="KW-0732">Signal</keyword>
<sequence length="226" mass="23115">MTASKPLRLVPLALALALAPAAAFAQQNIDKVNGSITAEAGQTYGTLETVNGSIRIGDNAQVADAETVNGSIKVGASARTGDLETVNGAIRLEERVQVQGGVSTVNGGIFIGLGGNVADDVETVNGSIGLVDADVGGGIETVSGDLTVGAGSHVRGGIRYEKPSPQWFRINKNGRPPRVVIGPDAVVDGPLVFEREVLLYIHDTARTGAITGATAVRYSGDTAPTE</sequence>
<evidence type="ECO:0000256" key="1">
    <source>
        <dbReference type="SAM" id="SignalP"/>
    </source>
</evidence>
<dbReference type="Proteomes" id="UP000318212">
    <property type="component" value="Unassembled WGS sequence"/>
</dbReference>
<organism evidence="2 3">
    <name type="scientific">Marilutibacter aestuarii</name>
    <dbReference type="NCBI Taxonomy" id="1706195"/>
    <lineage>
        <taxon>Bacteria</taxon>
        <taxon>Pseudomonadati</taxon>
        <taxon>Pseudomonadota</taxon>
        <taxon>Gammaproteobacteria</taxon>
        <taxon>Lysobacterales</taxon>
        <taxon>Lysobacteraceae</taxon>
        <taxon>Marilutibacter</taxon>
    </lineage>
</organism>
<evidence type="ECO:0008006" key="4">
    <source>
        <dbReference type="Google" id="ProtNLM"/>
    </source>
</evidence>
<keyword evidence="3" id="KW-1185">Reference proteome</keyword>
<feature type="signal peptide" evidence="1">
    <location>
        <begin position="1"/>
        <end position="25"/>
    </location>
</feature>
<dbReference type="RefSeq" id="WP_141516817.1">
    <property type="nucleotide sequence ID" value="NZ_VICE01000002.1"/>
</dbReference>
<comment type="caution">
    <text evidence="2">The sequence shown here is derived from an EMBL/GenBank/DDBJ whole genome shotgun (WGS) entry which is preliminary data.</text>
</comment>
<evidence type="ECO:0000313" key="3">
    <source>
        <dbReference type="Proteomes" id="UP000318212"/>
    </source>
</evidence>
<feature type="chain" id="PRO_5021256084" description="Polymer-forming cytoskeletal protein" evidence="1">
    <location>
        <begin position="26"/>
        <end position="226"/>
    </location>
</feature>
<dbReference type="EMBL" id="VICE01000002">
    <property type="protein sequence ID" value="TQD51677.1"/>
    <property type="molecule type" value="Genomic_DNA"/>
</dbReference>
<proteinExistence type="predicted"/>
<accession>A0A508AQE4</accession>
<dbReference type="AlphaFoldDB" id="A0A508AQE4"/>
<name>A0A508AQE4_9GAMM</name>
<reference evidence="2 3" key="1">
    <citation type="submission" date="2019-06" db="EMBL/GenBank/DDBJ databases">
        <title>Lysobacter alkalisoli sp. nov. isolated from saline soil.</title>
        <authorList>
            <person name="Sun J.-Q."/>
            <person name="Xu L."/>
        </authorList>
    </citation>
    <scope>NUCLEOTIDE SEQUENCE [LARGE SCALE GENOMIC DNA]</scope>
    <source>
        <strain evidence="2 3">JCM 31130</strain>
    </source>
</reference>
<evidence type="ECO:0000313" key="2">
    <source>
        <dbReference type="EMBL" id="TQD51677.1"/>
    </source>
</evidence>
<gene>
    <name evidence="2" type="ORF">FKV25_00410</name>
</gene>